<dbReference type="Pfam" id="PF02525">
    <property type="entry name" value="Flavodoxin_2"/>
    <property type="match status" value="1"/>
</dbReference>
<dbReference type="PANTHER" id="PTHR47307">
    <property type="entry name" value="GLUTATHIONE-REGULATED POTASSIUM-EFFLUX SYSTEM ANCILLARY PROTEIN KEFG"/>
    <property type="match status" value="1"/>
</dbReference>
<reference evidence="4 6" key="2">
    <citation type="submission" date="2023-12" db="EMBL/GenBank/DDBJ databases">
        <authorList>
            <person name="Easwaran N."/>
            <person name="Lazarus H.P.S."/>
        </authorList>
    </citation>
    <scope>NUCLEOTIDE SEQUENCE [LARGE SCALE GENOMIC DNA]</scope>
    <source>
        <strain evidence="4 6">VIT-2023</strain>
    </source>
</reference>
<gene>
    <name evidence="3" type="ORF">RSA11_07245</name>
    <name evidence="4" type="ORF">SZL87_15950</name>
</gene>
<dbReference type="InterPro" id="IPR003680">
    <property type="entry name" value="Flavodoxin_fold"/>
</dbReference>
<dbReference type="EMBL" id="JBAWKY010000007">
    <property type="protein sequence ID" value="MEI4463920.1"/>
    <property type="molecule type" value="Genomic_DNA"/>
</dbReference>
<keyword evidence="6" id="KW-1185">Reference proteome</keyword>
<organism evidence="3 5">
    <name type="scientific">Exiguobacterium indicum</name>
    <dbReference type="NCBI Taxonomy" id="296995"/>
    <lineage>
        <taxon>Bacteria</taxon>
        <taxon>Bacillati</taxon>
        <taxon>Bacillota</taxon>
        <taxon>Bacilli</taxon>
        <taxon>Bacillales</taxon>
        <taxon>Bacillales Family XII. Incertae Sedis</taxon>
        <taxon>Exiguobacterium</taxon>
    </lineage>
</organism>
<dbReference type="GO" id="GO:0009055">
    <property type="term" value="F:electron transfer activity"/>
    <property type="evidence" value="ECO:0007669"/>
    <property type="project" value="TreeGrafter"/>
</dbReference>
<dbReference type="SUPFAM" id="SSF52218">
    <property type="entry name" value="Flavoproteins"/>
    <property type="match status" value="1"/>
</dbReference>
<evidence type="ECO:0000256" key="1">
    <source>
        <dbReference type="ARBA" id="ARBA00023002"/>
    </source>
</evidence>
<dbReference type="GO" id="GO:0003955">
    <property type="term" value="F:NAD(P)H dehydrogenase (quinone) activity"/>
    <property type="evidence" value="ECO:0007669"/>
    <property type="project" value="TreeGrafter"/>
</dbReference>
<evidence type="ECO:0000313" key="3">
    <source>
        <dbReference type="EMBL" id="KTR27073.1"/>
    </source>
</evidence>
<keyword evidence="1" id="KW-0560">Oxidoreductase</keyword>
<comment type="caution">
    <text evidence="3">The sequence shown here is derived from an EMBL/GenBank/DDBJ whole genome shotgun (WGS) entry which is preliminary data.</text>
</comment>
<dbReference type="Proteomes" id="UP000072605">
    <property type="component" value="Unassembled WGS sequence"/>
</dbReference>
<feature type="domain" description="Flavodoxin-like fold" evidence="2">
    <location>
        <begin position="1"/>
        <end position="166"/>
    </location>
</feature>
<dbReference type="Gene3D" id="3.40.50.360">
    <property type="match status" value="1"/>
</dbReference>
<name>A0AAW3MDT8_9BACL</name>
<dbReference type="InterPro" id="IPR046980">
    <property type="entry name" value="KefG/KefF"/>
</dbReference>
<dbReference type="RefSeq" id="WP_035397624.1">
    <property type="nucleotide sequence ID" value="NZ_JBAWKY010000007.1"/>
</dbReference>
<reference evidence="3 5" key="1">
    <citation type="journal article" date="2016" name="Front. Microbiol.">
        <title>Genomic Resource of Rice Seed Associated Bacteria.</title>
        <authorList>
            <person name="Midha S."/>
            <person name="Bansal K."/>
            <person name="Sharma S."/>
            <person name="Kumar N."/>
            <person name="Patil P.P."/>
            <person name="Chaudhry V."/>
            <person name="Patil P.B."/>
        </authorList>
    </citation>
    <scope>NUCLEOTIDE SEQUENCE [LARGE SCALE GENOMIC DNA]</scope>
    <source>
        <strain evidence="3 5">RSA11</strain>
    </source>
</reference>
<evidence type="ECO:0000259" key="2">
    <source>
        <dbReference type="Pfam" id="PF02525"/>
    </source>
</evidence>
<evidence type="ECO:0000313" key="6">
    <source>
        <dbReference type="Proteomes" id="UP001387110"/>
    </source>
</evidence>
<evidence type="ECO:0000313" key="4">
    <source>
        <dbReference type="EMBL" id="MEI4463920.1"/>
    </source>
</evidence>
<protein>
    <submittedName>
        <fullName evidence="3">General stress protein</fullName>
    </submittedName>
    <submittedName>
        <fullName evidence="4">NAD(P)H-dependent oxidoreductase</fullName>
    </submittedName>
</protein>
<evidence type="ECO:0000313" key="5">
    <source>
        <dbReference type="Proteomes" id="UP000072605"/>
    </source>
</evidence>
<proteinExistence type="predicted"/>
<dbReference type="Proteomes" id="UP001387110">
    <property type="component" value="Unassembled WGS sequence"/>
</dbReference>
<dbReference type="InterPro" id="IPR029039">
    <property type="entry name" value="Flavoprotein-like_sf"/>
</dbReference>
<dbReference type="AlphaFoldDB" id="A0AAW3MDT8"/>
<accession>A0AAW3MDT8</accession>
<sequence length="177" mass="20120">MKTLVIVAHPDLTNSRINRTWMHAFQQQENVMVHDLYAAYPDFKIDVKREQELLMAHDRIVLQFPFFWYSSPALLKLWQDEVLAYGWAYGQAGTRLHGKELLLAFSTGGPAEAYQPSGLNRFTFDQLTTPFQAMANLTGMTFLPPYILSGVRTLSDEALAKATASLIEQTLQVPIRK</sequence>
<dbReference type="GO" id="GO:0010181">
    <property type="term" value="F:FMN binding"/>
    <property type="evidence" value="ECO:0007669"/>
    <property type="project" value="TreeGrafter"/>
</dbReference>
<dbReference type="PANTHER" id="PTHR47307:SF1">
    <property type="entry name" value="GLUTATHIONE-REGULATED POTASSIUM-EFFLUX SYSTEM ANCILLARY PROTEIN KEFG"/>
    <property type="match status" value="1"/>
</dbReference>
<dbReference type="EMBL" id="LDQV01000018">
    <property type="protein sequence ID" value="KTR27073.1"/>
    <property type="molecule type" value="Genomic_DNA"/>
</dbReference>